<keyword evidence="8 24" id="KW-0812">Transmembrane</keyword>
<dbReference type="EMBL" id="JAHKSW010000001">
    <property type="protein sequence ID" value="KAG7335803.1"/>
    <property type="molecule type" value="Genomic_DNA"/>
</dbReference>
<evidence type="ECO:0000256" key="24">
    <source>
        <dbReference type="SAM" id="Phobius"/>
    </source>
</evidence>
<dbReference type="InterPro" id="IPR035897">
    <property type="entry name" value="Toll_tir_struct_dom_sf"/>
</dbReference>
<keyword evidence="14 24" id="KW-1133">Transmembrane helix</keyword>
<dbReference type="GO" id="GO:0006954">
    <property type="term" value="P:inflammatory response"/>
    <property type="evidence" value="ECO:0007669"/>
    <property type="project" value="UniProtKB-KW"/>
</dbReference>
<sequence length="546" mass="62992">MGIESFSKEVFGNLTGLKVVHLNRNAMQTLDVDLLENLTNLQYLDVRNTPLSCNCPNSELKNWTKNNQRVQVIYLYNHTCPGDKNSSFYNFDTHVCSDFGVYWFASTYVVTLLLTLLPLLYVKLYWKFKYGYYVFRSWFGEQWRRIREKEEKCTYDAFISYNSADEKWVMEELLPNLEGSGFRLCLHHRDFEPGRNIVDNIVSAVYNSRKTVCVVSQNFLHSEWCSLEIQLASYRLFDEMQDVLLLVFLESIHERQLSAYHRMRKVMLKKTYLQWPGLECTDPVKAQGLFWKQLKRALRSSNCRRQDEEQMEENFAEASDRITVMSSGDSNPAATPTPCEDIHGDGRWMSLHNRFVSDSKGKEPDVLFVGDSLVQLMHEFEVWRKLFSPLHSLNFGIGGDATQHVLWRLSNGELDHICPKVVVLWVGTNNHGHTPEQICGGIMAIVNVINKHLPQTHVLVLGVLPRGKSLNPLRKRNARVNTLVQAELESLSYASFLDVDPGFVQSDGSISHQDLYDYLHLTAQAYQKVCQPIYTQIKTLLETHAP</sequence>
<evidence type="ECO:0000256" key="11">
    <source>
        <dbReference type="ARBA" id="ARBA00022801"/>
    </source>
</evidence>
<evidence type="ECO:0000256" key="18">
    <source>
        <dbReference type="ARBA" id="ARBA00023180"/>
    </source>
</evidence>
<evidence type="ECO:0000256" key="20">
    <source>
        <dbReference type="ARBA" id="ARBA00023721"/>
    </source>
</evidence>
<evidence type="ECO:0000256" key="2">
    <source>
        <dbReference type="ARBA" id="ARBA00004496"/>
    </source>
</evidence>
<evidence type="ECO:0000256" key="16">
    <source>
        <dbReference type="ARBA" id="ARBA00023136"/>
    </source>
</evidence>
<dbReference type="GO" id="GO:0003847">
    <property type="term" value="F:1-alkyl-2-acetylglycerophosphocholine esterase activity"/>
    <property type="evidence" value="ECO:0007669"/>
    <property type="project" value="UniProtKB-EC"/>
</dbReference>
<evidence type="ECO:0000256" key="8">
    <source>
        <dbReference type="ARBA" id="ARBA00022692"/>
    </source>
</evidence>
<dbReference type="FunFam" id="3.40.50.10140:FF:000001">
    <property type="entry name" value="Toll-like receptor 2"/>
    <property type="match status" value="1"/>
</dbReference>
<gene>
    <name evidence="26" type="ORF">KOW79_000496</name>
</gene>
<keyword evidence="9" id="KW-0732">Signal</keyword>
<reference evidence="26 27" key="1">
    <citation type="submission" date="2021-06" db="EMBL/GenBank/DDBJ databases">
        <title>Chromosome-level genome assembly of the red-tail catfish (Hemibagrus wyckioides).</title>
        <authorList>
            <person name="Shao F."/>
        </authorList>
    </citation>
    <scope>NUCLEOTIDE SEQUENCE [LARGE SCALE GENOMIC DNA]</scope>
    <source>
        <strain evidence="26">EC202008001</strain>
        <tissue evidence="26">Blood</tissue>
    </source>
</reference>
<evidence type="ECO:0000256" key="4">
    <source>
        <dbReference type="ARBA" id="ARBA00013201"/>
    </source>
</evidence>
<comment type="caution">
    <text evidence="26">The sequence shown here is derived from an EMBL/GenBank/DDBJ whole genome shotgun (WGS) entry which is preliminary data.</text>
</comment>
<keyword evidence="13" id="KW-0442">Lipid degradation</keyword>
<keyword evidence="17" id="KW-0675">Receptor</keyword>
<dbReference type="InterPro" id="IPR032675">
    <property type="entry name" value="LRR_dom_sf"/>
</dbReference>
<evidence type="ECO:0000256" key="3">
    <source>
        <dbReference type="ARBA" id="ARBA00009634"/>
    </source>
</evidence>
<evidence type="ECO:0000256" key="12">
    <source>
        <dbReference type="ARBA" id="ARBA00022859"/>
    </source>
</evidence>
<dbReference type="Proteomes" id="UP000824219">
    <property type="component" value="Linkage Group LG01"/>
</dbReference>
<evidence type="ECO:0000256" key="13">
    <source>
        <dbReference type="ARBA" id="ARBA00022963"/>
    </source>
</evidence>
<dbReference type="SUPFAM" id="SSF52058">
    <property type="entry name" value="L domain-like"/>
    <property type="match status" value="1"/>
</dbReference>
<dbReference type="FunFam" id="3.40.50.1110:FF:000004">
    <property type="entry name" value="Platelet-activating factor acetylhydrolase IB subunit beta"/>
    <property type="match status" value="1"/>
</dbReference>
<dbReference type="EC" id="3.1.1.47" evidence="4"/>
<keyword evidence="7" id="KW-0433">Leucine-rich repeat</keyword>
<evidence type="ECO:0000256" key="21">
    <source>
        <dbReference type="ARBA" id="ARBA00035804"/>
    </source>
</evidence>
<evidence type="ECO:0000256" key="9">
    <source>
        <dbReference type="ARBA" id="ARBA00022729"/>
    </source>
</evidence>
<dbReference type="InterPro" id="IPR001611">
    <property type="entry name" value="Leu-rich_rpt"/>
</dbReference>
<comment type="catalytic activity">
    <reaction evidence="20">
        <text>1-O-hexadecyl-2-acetyl-sn-glycero-3-phosphocholine + H2O = 1-O-hexadecyl-sn-glycero-3-phosphocholine + acetate + H(+)</text>
        <dbReference type="Rhea" id="RHEA:40479"/>
        <dbReference type="ChEBI" id="CHEBI:15377"/>
        <dbReference type="ChEBI" id="CHEBI:15378"/>
        <dbReference type="ChEBI" id="CHEBI:30089"/>
        <dbReference type="ChEBI" id="CHEBI:44811"/>
        <dbReference type="ChEBI" id="CHEBI:64496"/>
    </reaction>
    <physiologicalReaction direction="left-to-right" evidence="20">
        <dbReference type="Rhea" id="RHEA:40480"/>
    </physiologicalReaction>
</comment>
<feature type="transmembrane region" description="Helical" evidence="24">
    <location>
        <begin position="101"/>
        <end position="122"/>
    </location>
</feature>
<dbReference type="GO" id="GO:0002224">
    <property type="term" value="P:toll-like receptor signaling pathway"/>
    <property type="evidence" value="ECO:0007669"/>
    <property type="project" value="TreeGrafter"/>
</dbReference>
<keyword evidence="19" id="KW-0395">Inflammatory response</keyword>
<evidence type="ECO:0000256" key="5">
    <source>
        <dbReference type="ARBA" id="ARBA00022490"/>
    </source>
</evidence>
<comment type="catalytic activity">
    <reaction evidence="21">
        <text>1-O-hexadecyl-2-acetyl-sn-glycero-3-phosphate + H2O = 1-O-hexadecyl-sn-glycero-3-phosphate + acetate + H(+)</text>
        <dbReference type="Rhea" id="RHEA:41704"/>
        <dbReference type="ChEBI" id="CHEBI:15377"/>
        <dbReference type="ChEBI" id="CHEBI:15378"/>
        <dbReference type="ChEBI" id="CHEBI:30089"/>
        <dbReference type="ChEBI" id="CHEBI:77580"/>
        <dbReference type="ChEBI" id="CHEBI:78385"/>
    </reaction>
    <physiologicalReaction direction="left-to-right" evidence="21">
        <dbReference type="Rhea" id="RHEA:41705"/>
    </physiologicalReaction>
</comment>
<dbReference type="AlphaFoldDB" id="A0A9D3PAF5"/>
<keyword evidence="18" id="KW-0325">Glycoprotein</keyword>
<dbReference type="PANTHER" id="PTHR24365">
    <property type="entry name" value="TOLL-LIKE RECEPTOR"/>
    <property type="match status" value="1"/>
</dbReference>
<evidence type="ECO:0000259" key="25">
    <source>
        <dbReference type="PROSITE" id="PS50104"/>
    </source>
</evidence>
<dbReference type="InterPro" id="IPR000157">
    <property type="entry name" value="TIR_dom"/>
</dbReference>
<dbReference type="InterPro" id="IPR013830">
    <property type="entry name" value="SGNH_hydro"/>
</dbReference>
<evidence type="ECO:0000256" key="17">
    <source>
        <dbReference type="ARBA" id="ARBA00023170"/>
    </source>
</evidence>
<feature type="domain" description="TIR" evidence="25">
    <location>
        <begin position="153"/>
        <end position="298"/>
    </location>
</feature>
<dbReference type="Pfam" id="PF13855">
    <property type="entry name" value="LRR_8"/>
    <property type="match status" value="1"/>
</dbReference>
<comment type="similarity">
    <text evidence="3">Belongs to the Toll-like receptor family.</text>
</comment>
<dbReference type="PRINTS" id="PR01537">
    <property type="entry name" value="INTRLKN1R1F"/>
</dbReference>
<dbReference type="GO" id="GO:0045087">
    <property type="term" value="P:innate immune response"/>
    <property type="evidence" value="ECO:0007669"/>
    <property type="project" value="UniProtKB-KW"/>
</dbReference>
<evidence type="ECO:0000256" key="15">
    <source>
        <dbReference type="ARBA" id="ARBA00023098"/>
    </source>
</evidence>
<dbReference type="Gene3D" id="3.80.10.10">
    <property type="entry name" value="Ribonuclease Inhibitor"/>
    <property type="match status" value="1"/>
</dbReference>
<dbReference type="SUPFAM" id="SSF52266">
    <property type="entry name" value="SGNH hydrolase"/>
    <property type="match status" value="1"/>
</dbReference>
<keyword evidence="6" id="KW-0399">Innate immunity</keyword>
<keyword evidence="27" id="KW-1185">Reference proteome</keyword>
<dbReference type="Pfam" id="PF13472">
    <property type="entry name" value="Lipase_GDSL_2"/>
    <property type="match status" value="1"/>
</dbReference>
<name>A0A9D3PAF5_9TELE</name>
<keyword evidence="15" id="KW-0443">Lipid metabolism</keyword>
<evidence type="ECO:0000313" key="26">
    <source>
        <dbReference type="EMBL" id="KAG7335803.1"/>
    </source>
</evidence>
<keyword evidence="11" id="KW-0378">Hydrolase</keyword>
<dbReference type="SMART" id="SM00255">
    <property type="entry name" value="TIR"/>
    <property type="match status" value="1"/>
</dbReference>
<evidence type="ECO:0000256" key="6">
    <source>
        <dbReference type="ARBA" id="ARBA00022588"/>
    </source>
</evidence>
<keyword evidence="16 24" id="KW-0472">Membrane</keyword>
<dbReference type="GO" id="GO:0038023">
    <property type="term" value="F:signaling receptor activity"/>
    <property type="evidence" value="ECO:0007669"/>
    <property type="project" value="TreeGrafter"/>
</dbReference>
<evidence type="ECO:0000256" key="1">
    <source>
        <dbReference type="ARBA" id="ARBA00004479"/>
    </source>
</evidence>
<dbReference type="GO" id="GO:0005886">
    <property type="term" value="C:plasma membrane"/>
    <property type="evidence" value="ECO:0007669"/>
    <property type="project" value="TreeGrafter"/>
</dbReference>
<comment type="similarity">
    <text evidence="22">Belongs to the 'GDSL' lipolytic enzyme family. Platelet-activating factor acetylhydrolase IB beta/gamma subunits subfamily.</text>
</comment>
<comment type="subcellular location">
    <subcellularLocation>
        <location evidence="2">Cytoplasm</location>
    </subcellularLocation>
    <subcellularLocation>
        <location evidence="1">Membrane</location>
        <topology evidence="1">Single-pass type I membrane protein</topology>
    </subcellularLocation>
</comment>
<keyword evidence="12" id="KW-0391">Immunity</keyword>
<dbReference type="OrthoDB" id="505607at2759"/>
<dbReference type="Gene3D" id="3.40.50.10140">
    <property type="entry name" value="Toll/interleukin-1 receptor homology (TIR) domain"/>
    <property type="match status" value="1"/>
</dbReference>
<dbReference type="PANTHER" id="PTHR24365:SF545">
    <property type="entry name" value="TOLL-LIKE RECEPTOR 12"/>
    <property type="match status" value="1"/>
</dbReference>
<dbReference type="GO" id="GO:0005737">
    <property type="term" value="C:cytoplasm"/>
    <property type="evidence" value="ECO:0007669"/>
    <property type="project" value="UniProtKB-SubCell"/>
</dbReference>
<evidence type="ECO:0000256" key="23">
    <source>
        <dbReference type="ARBA" id="ARBA00048078"/>
    </source>
</evidence>
<evidence type="ECO:0000256" key="19">
    <source>
        <dbReference type="ARBA" id="ARBA00023198"/>
    </source>
</evidence>
<dbReference type="Pfam" id="PF01582">
    <property type="entry name" value="TIR"/>
    <property type="match status" value="1"/>
</dbReference>
<dbReference type="Gene3D" id="3.40.50.1110">
    <property type="entry name" value="SGNH hydrolase"/>
    <property type="match status" value="1"/>
</dbReference>
<dbReference type="GO" id="GO:0016042">
    <property type="term" value="P:lipid catabolic process"/>
    <property type="evidence" value="ECO:0007669"/>
    <property type="project" value="UniProtKB-KW"/>
</dbReference>
<evidence type="ECO:0000256" key="7">
    <source>
        <dbReference type="ARBA" id="ARBA00022614"/>
    </source>
</evidence>
<evidence type="ECO:0000256" key="22">
    <source>
        <dbReference type="ARBA" id="ARBA00038184"/>
    </source>
</evidence>
<proteinExistence type="inferred from homology"/>
<comment type="catalytic activity">
    <reaction evidence="23">
        <text>a 1-O-alkyl-2-acetyl-sn-glycero-3-phosphocholine + H2O = a 1-O-alkyl-sn-glycero-3-phosphocholine + acetate + H(+)</text>
        <dbReference type="Rhea" id="RHEA:17777"/>
        <dbReference type="ChEBI" id="CHEBI:15377"/>
        <dbReference type="ChEBI" id="CHEBI:15378"/>
        <dbReference type="ChEBI" id="CHEBI:30089"/>
        <dbReference type="ChEBI" id="CHEBI:30909"/>
        <dbReference type="ChEBI" id="CHEBI:36707"/>
        <dbReference type="EC" id="3.1.1.47"/>
    </reaction>
    <physiologicalReaction direction="left-to-right" evidence="23">
        <dbReference type="Rhea" id="RHEA:17778"/>
    </physiologicalReaction>
</comment>
<keyword evidence="5" id="KW-0963">Cytoplasm</keyword>
<evidence type="ECO:0000256" key="10">
    <source>
        <dbReference type="ARBA" id="ARBA00022737"/>
    </source>
</evidence>
<evidence type="ECO:0000256" key="14">
    <source>
        <dbReference type="ARBA" id="ARBA00022989"/>
    </source>
</evidence>
<dbReference type="SUPFAM" id="SSF52200">
    <property type="entry name" value="Toll/Interleukin receptor TIR domain"/>
    <property type="match status" value="1"/>
</dbReference>
<dbReference type="CDD" id="cd01820">
    <property type="entry name" value="PAF_acetylesterase_like"/>
    <property type="match status" value="1"/>
</dbReference>
<dbReference type="PROSITE" id="PS50104">
    <property type="entry name" value="TIR"/>
    <property type="match status" value="1"/>
</dbReference>
<protein>
    <recommendedName>
        <fullName evidence="4">1-alkyl-2-acetylglycerophosphocholine esterase</fullName>
        <ecNumber evidence="4">3.1.1.47</ecNumber>
    </recommendedName>
</protein>
<evidence type="ECO:0000313" key="27">
    <source>
        <dbReference type="Proteomes" id="UP000824219"/>
    </source>
</evidence>
<organism evidence="26 27">
    <name type="scientific">Hemibagrus wyckioides</name>
    <dbReference type="NCBI Taxonomy" id="337641"/>
    <lineage>
        <taxon>Eukaryota</taxon>
        <taxon>Metazoa</taxon>
        <taxon>Chordata</taxon>
        <taxon>Craniata</taxon>
        <taxon>Vertebrata</taxon>
        <taxon>Euteleostomi</taxon>
        <taxon>Actinopterygii</taxon>
        <taxon>Neopterygii</taxon>
        <taxon>Teleostei</taxon>
        <taxon>Ostariophysi</taxon>
        <taxon>Siluriformes</taxon>
        <taxon>Bagridae</taxon>
        <taxon>Hemibagrus</taxon>
    </lineage>
</organism>
<keyword evidence="10" id="KW-0677">Repeat</keyword>
<dbReference type="InterPro" id="IPR036514">
    <property type="entry name" value="SGNH_hydro_sf"/>
</dbReference>
<accession>A0A9D3PAF5</accession>